<keyword evidence="4" id="KW-1185">Reference proteome</keyword>
<feature type="compositionally biased region" description="Polar residues" evidence="2">
    <location>
        <begin position="417"/>
        <end position="440"/>
    </location>
</feature>
<feature type="region of interest" description="Disordered" evidence="2">
    <location>
        <begin position="1066"/>
        <end position="1125"/>
    </location>
</feature>
<feature type="compositionally biased region" description="Polar residues" evidence="2">
    <location>
        <begin position="486"/>
        <end position="509"/>
    </location>
</feature>
<feature type="compositionally biased region" description="Pro residues" evidence="2">
    <location>
        <begin position="184"/>
        <end position="193"/>
    </location>
</feature>
<feature type="compositionally biased region" description="Basic and acidic residues" evidence="2">
    <location>
        <begin position="1480"/>
        <end position="1505"/>
    </location>
</feature>
<gene>
    <name evidence="3" type="ORF">FB567DRAFT_572294</name>
</gene>
<feature type="compositionally biased region" description="Basic and acidic residues" evidence="2">
    <location>
        <begin position="1166"/>
        <end position="1176"/>
    </location>
</feature>
<comment type="caution">
    <text evidence="3">The sequence shown here is derived from an EMBL/GenBank/DDBJ whole genome shotgun (WGS) entry which is preliminary data.</text>
</comment>
<feature type="compositionally biased region" description="Low complexity" evidence="2">
    <location>
        <begin position="1074"/>
        <end position="1106"/>
    </location>
</feature>
<dbReference type="PANTHER" id="PTHR23159:SF31">
    <property type="entry name" value="CENTROSOME-ASSOCIATED PROTEIN CEP250 ISOFORM X1"/>
    <property type="match status" value="1"/>
</dbReference>
<dbReference type="EMBL" id="JAGMVJ010000018">
    <property type="protein sequence ID" value="KAH7077275.1"/>
    <property type="molecule type" value="Genomic_DNA"/>
</dbReference>
<proteinExistence type="predicted"/>
<feature type="compositionally biased region" description="Pro residues" evidence="2">
    <location>
        <begin position="525"/>
        <end position="537"/>
    </location>
</feature>
<accession>A0A8K0VUI8</accession>
<feature type="region of interest" description="Disordered" evidence="2">
    <location>
        <begin position="931"/>
        <end position="1004"/>
    </location>
</feature>
<evidence type="ECO:0000256" key="1">
    <source>
        <dbReference type="SAM" id="Coils"/>
    </source>
</evidence>
<feature type="compositionally biased region" description="Polar residues" evidence="2">
    <location>
        <begin position="974"/>
        <end position="986"/>
    </location>
</feature>
<feature type="region of interest" description="Disordered" evidence="2">
    <location>
        <begin position="1"/>
        <end position="693"/>
    </location>
</feature>
<reference evidence="3" key="1">
    <citation type="journal article" date="2021" name="Nat. Commun.">
        <title>Genetic determinants of endophytism in the Arabidopsis root mycobiome.</title>
        <authorList>
            <person name="Mesny F."/>
            <person name="Miyauchi S."/>
            <person name="Thiergart T."/>
            <person name="Pickel B."/>
            <person name="Atanasova L."/>
            <person name="Karlsson M."/>
            <person name="Huettel B."/>
            <person name="Barry K.W."/>
            <person name="Haridas S."/>
            <person name="Chen C."/>
            <person name="Bauer D."/>
            <person name="Andreopoulos W."/>
            <person name="Pangilinan J."/>
            <person name="LaButti K."/>
            <person name="Riley R."/>
            <person name="Lipzen A."/>
            <person name="Clum A."/>
            <person name="Drula E."/>
            <person name="Henrissat B."/>
            <person name="Kohler A."/>
            <person name="Grigoriev I.V."/>
            <person name="Martin F.M."/>
            <person name="Hacquard S."/>
        </authorList>
    </citation>
    <scope>NUCLEOTIDE SEQUENCE</scope>
    <source>
        <strain evidence="3">MPI-SDFR-AT-0120</strain>
    </source>
</reference>
<keyword evidence="1" id="KW-0175">Coiled coil</keyword>
<feature type="region of interest" description="Disordered" evidence="2">
    <location>
        <begin position="1476"/>
        <end position="1505"/>
    </location>
</feature>
<feature type="compositionally biased region" description="Polar residues" evidence="2">
    <location>
        <begin position="1114"/>
        <end position="1125"/>
    </location>
</feature>
<evidence type="ECO:0000313" key="3">
    <source>
        <dbReference type="EMBL" id="KAH7077275.1"/>
    </source>
</evidence>
<feature type="compositionally biased region" description="Polar residues" evidence="2">
    <location>
        <begin position="211"/>
        <end position="225"/>
    </location>
</feature>
<feature type="coiled-coil region" evidence="1">
    <location>
        <begin position="1418"/>
        <end position="1473"/>
    </location>
</feature>
<evidence type="ECO:0000313" key="4">
    <source>
        <dbReference type="Proteomes" id="UP000813461"/>
    </source>
</evidence>
<name>A0A8K0VUI8_9PLEO</name>
<dbReference type="Proteomes" id="UP000813461">
    <property type="component" value="Unassembled WGS sequence"/>
</dbReference>
<feature type="compositionally biased region" description="Pro residues" evidence="2">
    <location>
        <begin position="362"/>
        <end position="379"/>
    </location>
</feature>
<dbReference type="OrthoDB" id="1883964at2759"/>
<feature type="compositionally biased region" description="Low complexity" evidence="2">
    <location>
        <begin position="270"/>
        <end position="324"/>
    </location>
</feature>
<feature type="region of interest" description="Disordered" evidence="2">
    <location>
        <begin position="1166"/>
        <end position="1189"/>
    </location>
</feature>
<protein>
    <submittedName>
        <fullName evidence="3">Uncharacterized protein</fullName>
    </submittedName>
</protein>
<feature type="compositionally biased region" description="Low complexity" evidence="2">
    <location>
        <begin position="104"/>
        <end position="131"/>
    </location>
</feature>
<organism evidence="3 4">
    <name type="scientific">Paraphoma chrysanthemicola</name>
    <dbReference type="NCBI Taxonomy" id="798071"/>
    <lineage>
        <taxon>Eukaryota</taxon>
        <taxon>Fungi</taxon>
        <taxon>Dikarya</taxon>
        <taxon>Ascomycota</taxon>
        <taxon>Pezizomycotina</taxon>
        <taxon>Dothideomycetes</taxon>
        <taxon>Pleosporomycetidae</taxon>
        <taxon>Pleosporales</taxon>
        <taxon>Pleosporineae</taxon>
        <taxon>Phaeosphaeriaceae</taxon>
        <taxon>Paraphoma</taxon>
    </lineage>
</organism>
<evidence type="ECO:0000256" key="2">
    <source>
        <dbReference type="SAM" id="MobiDB-lite"/>
    </source>
</evidence>
<feature type="compositionally biased region" description="Low complexity" evidence="2">
    <location>
        <begin position="332"/>
        <end position="361"/>
    </location>
</feature>
<sequence length="1505" mass="163258">MQNYGQQPGYQRPGSAASFAGQQTAPQPPAYGGYQSTAPQNQGQWGAPPPPPPQNQQWNQPPQQAASGYNPGTYGAMPGGHQTQYTNDQPPPPPPKPYGFAGAVQQQQSTQGWGQQPQQSVNQTPPQQGGYPVQGGGQHQQQSYNNAAPPPPSATPGGSYFPPASGGRPGSIYGANQVGSFSSPLPPGGPPQPSTVVSPNEQQPAYIPPSLTGQGVQAYMPSNTNPMPGVYVPPPPDVPAWQQAQHAPLQGGMKKFRYTKPTVDPSFYAQGYQGVQPMQPQPQQQQPQPLQNQYVQSPSGGQPPQQPFGQPGQNQYAQPGQGPQQGPPVPNQYPGQQPQHGQYTQPQPQQQVYGQPTAQPHPQQPAGPPPPDAFNPIPPMTMASNVSKPHNDVQMASNVSKPYNDYQLAPAPITQPFMPQNTQTQWQPGHNTAQGSQISFGGQPAVAAQAQDLEAPRPLGRTDTASSNFFNQPSPQSQPVSPVNNRNSVSFGSSQQIGLGRTGSVSSIALANLHSQREGNRTSSPRPPPPKLPTPPPPRDDKSRFSALGSGGPSDWEHFGADAEIDDEEIFAKKPQPAQLDSVELPASQPELPAGPSPPSTHGWPSPATQPAPLMASGRQDTYQPTPPPVVAHLAEQPPSQQNFVMGDAAPAPLSISPKPIQGGRPPSTQQSFVMGDETSAWGPQPTQQHAAELKAKDEAIERLRADAENEKHELLAELERLRVDAQMTRTTAADEKASLLEQIEAMKNAVDEKNGLQEQLSAMKITTEQAKTNADSTVKERELTIERMKEDAEGKEHNIEERDAIIADLRRQLEAEKSKEPVKVTPVAGDLIPDLDPWYAGSLQRYITMLRGEAGEAQVEDKINTFRAFMKAESGIRGIEFYDAPPPPPPPAPVDIHGDGASNLSRDISEVTRSPEVVSNISTKPFLDHKQELNVQVPPAQDSPDDDDYDYSPGGRPVLKRKSTIPVSDHVPGQQQIIYTPTSSVDDNRTPVQSPPEELQKPQYQAYVPPALFSTSSASNSNRQSVVETALPASMASNIAQSTEHRPALPSNSSAHHDEIFFGAAVPESSKVTSRPTSSDSTTPSVPIPAPLTLSSSQSASTAPPSRKDPSDALNNLLPSKVSPITSNSHIEELKTKIAGLKLDTANRDELTKEWDKSAAVIRKKNDAARRKRQEENEENNDDAFNNNEISYADLNVLEEEFKEKEGELKAQEDRDEYRSYVEAVFDHVYDALQSDIKGLMDLYIETENFLRTSASGVESLHADNDAPNTEACLELLQDLHDRILDRQDHVVAAVAERDKRYKKTEIQPLYAAGNITKMKAVEKHFENAEKQAIVRAKRDKASRAGELVGIAEEVVVHAVGVEQREIDAIIAAIRNLDDASADSDLLARAQDTLTHLKSSSKSLLSLFNNMEIAHNAAVLDAEIAQAKAENADASRITQLEEEKTKGEKKFMDEFQRRVEVIEQDKSEIEGLIAQKGGKGSEEVEKDRRMKAALEEAKRRNGHA</sequence>
<feature type="compositionally biased region" description="Polar residues" evidence="2">
    <location>
        <begin position="382"/>
        <end position="401"/>
    </location>
</feature>
<feature type="compositionally biased region" description="Low complexity" evidence="2">
    <location>
        <begin position="466"/>
        <end position="485"/>
    </location>
</feature>
<feature type="compositionally biased region" description="Low complexity" evidence="2">
    <location>
        <begin position="55"/>
        <end position="66"/>
    </location>
</feature>
<dbReference type="PANTHER" id="PTHR23159">
    <property type="entry name" value="CENTROSOMAL PROTEIN 2"/>
    <property type="match status" value="1"/>
</dbReference>